<dbReference type="SMART" id="SM00275">
    <property type="entry name" value="G_alpha"/>
    <property type="match status" value="1"/>
</dbReference>
<dbReference type="Proteomes" id="UP001189624">
    <property type="component" value="Chromosome 4"/>
</dbReference>
<feature type="binding site" evidence="11">
    <location>
        <position position="891"/>
    </location>
    <ligand>
        <name>GTP</name>
        <dbReference type="ChEBI" id="CHEBI:37565"/>
    </ligand>
</feature>
<protein>
    <recommendedName>
        <fullName evidence="14">PH domain-containing protein</fullName>
    </recommendedName>
</protein>
<reference evidence="15" key="1">
    <citation type="submission" date="2023-10" db="EMBL/GenBank/DDBJ databases">
        <authorList>
            <person name="Domelevo Entfellner J.-B."/>
        </authorList>
    </citation>
    <scope>NUCLEOTIDE SEQUENCE</scope>
</reference>
<gene>
    <name evidence="15" type="ORF">AYBTSS11_LOCUS15145</name>
</gene>
<dbReference type="GO" id="GO:0005737">
    <property type="term" value="C:cytoplasm"/>
    <property type="evidence" value="ECO:0007669"/>
    <property type="project" value="TreeGrafter"/>
</dbReference>
<keyword evidence="3 11" id="KW-0547">Nucleotide-binding</keyword>
<dbReference type="GO" id="GO:0003924">
    <property type="term" value="F:GTPase activity"/>
    <property type="evidence" value="ECO:0007669"/>
    <property type="project" value="InterPro"/>
</dbReference>
<keyword evidence="8" id="KW-0807">Transducer</keyword>
<evidence type="ECO:0000256" key="12">
    <source>
        <dbReference type="PIRSR" id="PIRSR601019-2"/>
    </source>
</evidence>
<keyword evidence="7 11" id="KW-0342">GTP-binding</keyword>
<dbReference type="GO" id="GO:0005634">
    <property type="term" value="C:nucleus"/>
    <property type="evidence" value="ECO:0007669"/>
    <property type="project" value="UniProtKB-SubCell"/>
</dbReference>
<dbReference type="CDD" id="cd00066">
    <property type="entry name" value="G-alpha"/>
    <property type="match status" value="1"/>
</dbReference>
<dbReference type="GO" id="GO:0005525">
    <property type="term" value="F:GTP binding"/>
    <property type="evidence" value="ECO:0007669"/>
    <property type="project" value="UniProtKB-KW"/>
</dbReference>
<dbReference type="PROSITE" id="PS51882">
    <property type="entry name" value="G_ALPHA"/>
    <property type="match status" value="1"/>
</dbReference>
<dbReference type="PANTHER" id="PTHR10218">
    <property type="entry name" value="GTP-BINDING PROTEIN ALPHA SUBUNIT"/>
    <property type="match status" value="1"/>
</dbReference>
<comment type="similarity">
    <text evidence="10">Belongs to the G-alpha family. XLG subfamily.</text>
</comment>
<evidence type="ECO:0000256" key="6">
    <source>
        <dbReference type="ARBA" id="ARBA00022837"/>
    </source>
</evidence>
<keyword evidence="12" id="KW-0460">Magnesium</keyword>
<evidence type="ECO:0000256" key="10">
    <source>
        <dbReference type="ARBA" id="ARBA00060880"/>
    </source>
</evidence>
<dbReference type="FunFam" id="3.40.50.300:FF:001044">
    <property type="entry name" value="Extra-large guanine nucleotide-binding protein 3"/>
    <property type="match status" value="1"/>
</dbReference>
<evidence type="ECO:0000256" key="13">
    <source>
        <dbReference type="SAM" id="MobiDB-lite"/>
    </source>
</evidence>
<dbReference type="PRINTS" id="PR00318">
    <property type="entry name" value="GPROTEINA"/>
</dbReference>
<dbReference type="FunFam" id="1.10.400.10:FF:000005">
    <property type="entry name" value="Extra-large guanine nucleotide-binding protein 3"/>
    <property type="match status" value="1"/>
</dbReference>
<dbReference type="PROSITE" id="PS50003">
    <property type="entry name" value="PH_DOMAIN"/>
    <property type="match status" value="1"/>
</dbReference>
<feature type="binding site" evidence="11">
    <location>
        <begin position="825"/>
        <end position="828"/>
    </location>
    <ligand>
        <name>GTP</name>
        <dbReference type="ChEBI" id="CHEBI:37565"/>
    </ligand>
</feature>
<accession>A0AA86SCS2</accession>
<evidence type="ECO:0000313" key="16">
    <source>
        <dbReference type="Proteomes" id="UP001189624"/>
    </source>
</evidence>
<feature type="binding site" evidence="12">
    <location>
        <position position="716"/>
    </location>
    <ligand>
        <name>Mg(2+)</name>
        <dbReference type="ChEBI" id="CHEBI:18420"/>
    </ligand>
</feature>
<evidence type="ECO:0000256" key="4">
    <source>
        <dbReference type="ARBA" id="ARBA00022771"/>
    </source>
</evidence>
<evidence type="ECO:0000256" key="9">
    <source>
        <dbReference type="ARBA" id="ARBA00023242"/>
    </source>
</evidence>
<evidence type="ECO:0000259" key="14">
    <source>
        <dbReference type="PROSITE" id="PS50003"/>
    </source>
</evidence>
<dbReference type="Pfam" id="PF00503">
    <property type="entry name" value="G-alpha"/>
    <property type="match status" value="1"/>
</dbReference>
<keyword evidence="9" id="KW-0539">Nucleus</keyword>
<dbReference type="AlphaFoldDB" id="A0AA86SCS2"/>
<dbReference type="InterPro" id="IPR011025">
    <property type="entry name" value="GproteinA_insert"/>
</dbReference>
<keyword evidence="16" id="KW-1185">Reference proteome</keyword>
<evidence type="ECO:0000256" key="5">
    <source>
        <dbReference type="ARBA" id="ARBA00022833"/>
    </source>
</evidence>
<dbReference type="GO" id="GO:0031683">
    <property type="term" value="F:G-protein beta/gamma-subunit complex binding"/>
    <property type="evidence" value="ECO:0007669"/>
    <property type="project" value="InterPro"/>
</dbReference>
<evidence type="ECO:0000256" key="1">
    <source>
        <dbReference type="ARBA" id="ARBA00004123"/>
    </source>
</evidence>
<feature type="compositionally biased region" description="Low complexity" evidence="13">
    <location>
        <begin position="120"/>
        <end position="132"/>
    </location>
</feature>
<dbReference type="SUPFAM" id="SSF52540">
    <property type="entry name" value="P-loop containing nucleoside triphosphate hydrolases"/>
    <property type="match status" value="1"/>
</dbReference>
<dbReference type="Gene3D" id="3.40.50.300">
    <property type="entry name" value="P-loop containing nucleotide triphosphate hydrolases"/>
    <property type="match status" value="1"/>
</dbReference>
<dbReference type="GO" id="GO:0005834">
    <property type="term" value="C:heterotrimeric G-protein complex"/>
    <property type="evidence" value="ECO:0007669"/>
    <property type="project" value="TreeGrafter"/>
</dbReference>
<name>A0AA86SCS2_9FABA</name>
<comment type="subcellular location">
    <subcellularLocation>
        <location evidence="1">Nucleus</location>
    </subcellularLocation>
</comment>
<organism evidence="15 16">
    <name type="scientific">Sphenostylis stenocarpa</name>
    <dbReference type="NCBI Taxonomy" id="92480"/>
    <lineage>
        <taxon>Eukaryota</taxon>
        <taxon>Viridiplantae</taxon>
        <taxon>Streptophyta</taxon>
        <taxon>Embryophyta</taxon>
        <taxon>Tracheophyta</taxon>
        <taxon>Spermatophyta</taxon>
        <taxon>Magnoliopsida</taxon>
        <taxon>eudicotyledons</taxon>
        <taxon>Gunneridae</taxon>
        <taxon>Pentapetalae</taxon>
        <taxon>rosids</taxon>
        <taxon>fabids</taxon>
        <taxon>Fabales</taxon>
        <taxon>Fabaceae</taxon>
        <taxon>Papilionoideae</taxon>
        <taxon>50 kb inversion clade</taxon>
        <taxon>NPAAA clade</taxon>
        <taxon>indigoferoid/millettioid clade</taxon>
        <taxon>Phaseoleae</taxon>
        <taxon>Sphenostylis</taxon>
    </lineage>
</organism>
<keyword evidence="2 12" id="KW-0479">Metal-binding</keyword>
<keyword evidence="5" id="KW-0862">Zinc</keyword>
<dbReference type="GO" id="GO:0007188">
    <property type="term" value="P:adenylate cyclase-modulating G protein-coupled receptor signaling pathway"/>
    <property type="evidence" value="ECO:0007669"/>
    <property type="project" value="TreeGrafter"/>
</dbReference>
<sequence length="941" mass="105671">MASESAEEDKSWEHVLRRMLPAGAPLPDEEHLDYSIAIEYEGPPVPYDVPKVDPLEIGATASAIAVPIRTAVVVSDHNASASIPVAMPVHPRFSRFGRVRNGGFDRAPPPPKSPVESRRSSSVSMSQSQFDSRSGEVVYRSDDSGEVNGDDGASSASELASAPQTPPNSAPVQRSGAGAGKRPTTVTFHTPRDSEDEDGDGYSSPRSVATEPVGSPVGASPSRNKKRWICSRCGNSNRLKEKEACLVCDSRYCSNCVLKAMGSMPEGRKCVSCIGKPIDESKRPTLGKCSRMLSKVCSSLEINQIMKAEKECPANQLRPEQLIVNGRQLRQEELAEILGCPIPPQKLKPGRYWYDKDSGLWGKEGDKPDKIISSKLNIGGKLQTDASNGNTRVYMNGREITKIELRMLKLSVNAYVFAWASTEVVYELPYGNPNRLLYCFASLLDNWLSKEKTQMNADLQASTRFICSLFSLPVPPANPPGVKENSTTYSTRSVPDYLDQARVQKLLLFGMEGSGTATLFKQACLFSFCFTSSISLTRCSHSCMNSYLSAKFLYGNKFSTEELQNIKLMIQSNMYKYLSILLEGREQFEEEALTERESTSLEGEGSGLVQETAADENKPSIYSISTRFKHFSDWLLDIMATGDLEAFFPAATREYAPMVDEIWRDSAVQETYKRREELHNLPDVAKYFLDRAIEISSNEYEPTDKDILYAEGVTQSNGLAFMEFSFDDRSPMSEIYSENLNCPPPLTKYQLIRINSKGLRDGCKWLEMFEDVRAIIFCVALSDYDQMWPSSTGQLRNKLLASKDLFESLVKHPCFKDTPFVLLLNKYDAFEDKINKVPLSTCEWFGDFCPVRPHHNNHALAHQAYYYVAVRFKELYYSLTGQKLFVGQTRARDRTSVDEAFKYIREIIKWDDEKDDDVYEINPEESFYSTEMSSSPFVRQE</sequence>
<dbReference type="InterPro" id="IPR001849">
    <property type="entry name" value="PH_domain"/>
</dbReference>
<dbReference type="Gene3D" id="1.10.400.10">
    <property type="entry name" value="GI Alpha 1, domain 2-like"/>
    <property type="match status" value="1"/>
</dbReference>
<feature type="region of interest" description="Disordered" evidence="13">
    <location>
        <begin position="100"/>
        <end position="224"/>
    </location>
</feature>
<keyword evidence="6" id="KW-0106">Calcium</keyword>
<evidence type="ECO:0000256" key="11">
    <source>
        <dbReference type="PIRSR" id="PIRSR601019-1"/>
    </source>
</evidence>
<dbReference type="SUPFAM" id="SSF47895">
    <property type="entry name" value="Transducin (alpha subunit), insertion domain"/>
    <property type="match status" value="1"/>
</dbReference>
<dbReference type="GO" id="GO:0001664">
    <property type="term" value="F:G protein-coupled receptor binding"/>
    <property type="evidence" value="ECO:0007669"/>
    <property type="project" value="TreeGrafter"/>
</dbReference>
<feature type="domain" description="PH" evidence="14">
    <location>
        <begin position="1"/>
        <end position="21"/>
    </location>
</feature>
<proteinExistence type="inferred from homology"/>
<keyword evidence="4" id="KW-0863">Zinc-finger</keyword>
<evidence type="ECO:0000256" key="3">
    <source>
        <dbReference type="ARBA" id="ARBA00022741"/>
    </source>
</evidence>
<dbReference type="EMBL" id="OY731401">
    <property type="protein sequence ID" value="CAJ1952148.1"/>
    <property type="molecule type" value="Genomic_DNA"/>
</dbReference>
<evidence type="ECO:0000256" key="2">
    <source>
        <dbReference type="ARBA" id="ARBA00022723"/>
    </source>
</evidence>
<dbReference type="InterPro" id="IPR027417">
    <property type="entry name" value="P-loop_NTPase"/>
</dbReference>
<dbReference type="GO" id="GO:0008270">
    <property type="term" value="F:zinc ion binding"/>
    <property type="evidence" value="ECO:0007669"/>
    <property type="project" value="UniProtKB-KW"/>
</dbReference>
<dbReference type="Gramene" id="rna-AYBTSS11_LOCUS15145">
    <property type="protein sequence ID" value="CAJ1952148.1"/>
    <property type="gene ID" value="gene-AYBTSS11_LOCUS15145"/>
</dbReference>
<evidence type="ECO:0000313" key="15">
    <source>
        <dbReference type="EMBL" id="CAJ1952148.1"/>
    </source>
</evidence>
<dbReference type="PANTHER" id="PTHR10218:SF317">
    <property type="entry name" value="EXTRA-LARGE GUANINE NUCLEOTIDE-BINDING PROTEIN 3-LIKE"/>
    <property type="match status" value="1"/>
</dbReference>
<dbReference type="InterPro" id="IPR001019">
    <property type="entry name" value="Gprotein_alpha_su"/>
</dbReference>
<evidence type="ECO:0000256" key="8">
    <source>
        <dbReference type="ARBA" id="ARBA00023224"/>
    </source>
</evidence>
<evidence type="ECO:0000256" key="7">
    <source>
        <dbReference type="ARBA" id="ARBA00023134"/>
    </source>
</evidence>